<dbReference type="OrthoDB" id="769130at2"/>
<feature type="transmembrane region" description="Helical" evidence="1">
    <location>
        <begin position="114"/>
        <end position="132"/>
    </location>
</feature>
<organism evidence="2 3">
    <name type="scientific">Kaistella chaponensis</name>
    <dbReference type="NCBI Taxonomy" id="713588"/>
    <lineage>
        <taxon>Bacteria</taxon>
        <taxon>Pseudomonadati</taxon>
        <taxon>Bacteroidota</taxon>
        <taxon>Flavobacteriia</taxon>
        <taxon>Flavobacteriales</taxon>
        <taxon>Weeksellaceae</taxon>
        <taxon>Chryseobacterium group</taxon>
        <taxon>Kaistella</taxon>
    </lineage>
</organism>
<accession>A0A1N7MA62</accession>
<evidence type="ECO:0000256" key="1">
    <source>
        <dbReference type="SAM" id="Phobius"/>
    </source>
</evidence>
<dbReference type="Proteomes" id="UP000185839">
    <property type="component" value="Unassembled WGS sequence"/>
</dbReference>
<dbReference type="EMBL" id="FTOI01000008">
    <property type="protein sequence ID" value="SIS83005.1"/>
    <property type="molecule type" value="Genomic_DNA"/>
</dbReference>
<keyword evidence="1" id="KW-0472">Membrane</keyword>
<evidence type="ECO:0000313" key="3">
    <source>
        <dbReference type="Proteomes" id="UP000185839"/>
    </source>
</evidence>
<evidence type="ECO:0008006" key="4">
    <source>
        <dbReference type="Google" id="ProtNLM"/>
    </source>
</evidence>
<sequence>MELIHLNKIDNSNIKIANSIKQFNSLIKLLNDKNLTLNVIKKINDDITELNSSQVMGTALSHLIKKKQNKIIKLTEKELKIVPKNYYTNLWMVLGMSAFGLPLGVAFGLSLGNIGLLAIGLPIGMAIGTLVGSKLDKKALESGKQLDIELK</sequence>
<keyword evidence="3" id="KW-1185">Reference proteome</keyword>
<proteinExistence type="predicted"/>
<dbReference type="STRING" id="713588.SAMN05421789_10815"/>
<gene>
    <name evidence="2" type="ORF">SAMN05421789_10815</name>
</gene>
<feature type="transmembrane region" description="Helical" evidence="1">
    <location>
        <begin position="86"/>
        <end position="108"/>
    </location>
</feature>
<evidence type="ECO:0000313" key="2">
    <source>
        <dbReference type="EMBL" id="SIS83005.1"/>
    </source>
</evidence>
<reference evidence="3" key="1">
    <citation type="submission" date="2017-01" db="EMBL/GenBank/DDBJ databases">
        <authorList>
            <person name="Varghese N."/>
            <person name="Submissions S."/>
        </authorList>
    </citation>
    <scope>NUCLEOTIDE SEQUENCE [LARGE SCALE GENOMIC DNA]</scope>
    <source>
        <strain evidence="3">DSM 23145</strain>
    </source>
</reference>
<name>A0A1N7MA62_9FLAO</name>
<dbReference type="RefSeq" id="WP_076387194.1">
    <property type="nucleotide sequence ID" value="NZ_FTOI01000008.1"/>
</dbReference>
<keyword evidence="1" id="KW-0812">Transmembrane</keyword>
<keyword evidence="1" id="KW-1133">Transmembrane helix</keyword>
<protein>
    <recommendedName>
        <fullName evidence="4">Glycine zipper family protein</fullName>
    </recommendedName>
</protein>
<dbReference type="AlphaFoldDB" id="A0A1N7MA62"/>